<sequence length="57" mass="6248">MPVSNPVIDRTKGGVDHKAKKFATPSTNSGKISNVKIKPAFLSIKKFISCLLEKIYT</sequence>
<organism evidence="1 2">
    <name type="scientific">Segetibacter aerophilus</name>
    <dbReference type="NCBI Taxonomy" id="670293"/>
    <lineage>
        <taxon>Bacteria</taxon>
        <taxon>Pseudomonadati</taxon>
        <taxon>Bacteroidota</taxon>
        <taxon>Chitinophagia</taxon>
        <taxon>Chitinophagales</taxon>
        <taxon>Chitinophagaceae</taxon>
        <taxon>Segetibacter</taxon>
    </lineage>
</organism>
<evidence type="ECO:0000313" key="2">
    <source>
        <dbReference type="Proteomes" id="UP000321513"/>
    </source>
</evidence>
<dbReference type="Proteomes" id="UP000321513">
    <property type="component" value="Unassembled WGS sequence"/>
</dbReference>
<reference evidence="1 2" key="1">
    <citation type="submission" date="2019-07" db="EMBL/GenBank/DDBJ databases">
        <title>Whole genome shotgun sequence of Segetibacter aerophilus NBRC 106135.</title>
        <authorList>
            <person name="Hosoyama A."/>
            <person name="Uohara A."/>
            <person name="Ohji S."/>
            <person name="Ichikawa N."/>
        </authorList>
    </citation>
    <scope>NUCLEOTIDE SEQUENCE [LARGE SCALE GENOMIC DNA]</scope>
    <source>
        <strain evidence="1 2">NBRC 106135</strain>
    </source>
</reference>
<protein>
    <submittedName>
        <fullName evidence="1">Uncharacterized protein</fullName>
    </submittedName>
</protein>
<keyword evidence="2" id="KW-1185">Reference proteome</keyword>
<accession>A0A512BHJ9</accession>
<evidence type="ECO:0000313" key="1">
    <source>
        <dbReference type="EMBL" id="GEO11444.1"/>
    </source>
</evidence>
<gene>
    <name evidence="1" type="ORF">SAE01_39400</name>
</gene>
<comment type="caution">
    <text evidence="1">The sequence shown here is derived from an EMBL/GenBank/DDBJ whole genome shotgun (WGS) entry which is preliminary data.</text>
</comment>
<proteinExistence type="predicted"/>
<dbReference type="EMBL" id="BJYT01000021">
    <property type="protein sequence ID" value="GEO11444.1"/>
    <property type="molecule type" value="Genomic_DNA"/>
</dbReference>
<name>A0A512BHJ9_9BACT</name>
<dbReference type="AlphaFoldDB" id="A0A512BHJ9"/>